<dbReference type="AlphaFoldDB" id="A0A2S6NID0"/>
<reference evidence="2 3" key="1">
    <citation type="journal article" date="2018" name="Arch. Microbiol.">
        <title>New insights into the metabolic potential of the phototrophic purple bacterium Rhodopila globiformis DSM 161(T) from its draft genome sequence and evidence for a vanadium-dependent nitrogenase.</title>
        <authorList>
            <person name="Imhoff J.F."/>
            <person name="Rahn T."/>
            <person name="Kunzel S."/>
            <person name="Neulinger S.C."/>
        </authorList>
    </citation>
    <scope>NUCLEOTIDE SEQUENCE [LARGE SCALE GENOMIC DNA]</scope>
    <source>
        <strain evidence="2 3">DSM 161</strain>
    </source>
</reference>
<keyword evidence="3" id="KW-1185">Reference proteome</keyword>
<dbReference type="Proteomes" id="UP000239724">
    <property type="component" value="Unassembled WGS sequence"/>
</dbReference>
<evidence type="ECO:0000256" key="1">
    <source>
        <dbReference type="SAM" id="MobiDB-lite"/>
    </source>
</evidence>
<comment type="caution">
    <text evidence="2">The sequence shown here is derived from an EMBL/GenBank/DDBJ whole genome shotgun (WGS) entry which is preliminary data.</text>
</comment>
<gene>
    <name evidence="2" type="ORF">CCS01_11055</name>
</gene>
<protein>
    <submittedName>
        <fullName evidence="2">Uncharacterized protein</fullName>
    </submittedName>
</protein>
<proteinExistence type="predicted"/>
<organism evidence="2 3">
    <name type="scientific">Rhodopila globiformis</name>
    <name type="common">Rhodopseudomonas globiformis</name>
    <dbReference type="NCBI Taxonomy" id="1071"/>
    <lineage>
        <taxon>Bacteria</taxon>
        <taxon>Pseudomonadati</taxon>
        <taxon>Pseudomonadota</taxon>
        <taxon>Alphaproteobacteria</taxon>
        <taxon>Acetobacterales</taxon>
        <taxon>Acetobacteraceae</taxon>
        <taxon>Rhodopila</taxon>
    </lineage>
</organism>
<feature type="region of interest" description="Disordered" evidence="1">
    <location>
        <begin position="275"/>
        <end position="294"/>
    </location>
</feature>
<accession>A0A2S6NID0</accession>
<dbReference type="OrthoDB" id="9066681at2"/>
<name>A0A2S6NID0_RHOGL</name>
<dbReference type="EMBL" id="NHRY01000113">
    <property type="protein sequence ID" value="PPQ34402.1"/>
    <property type="molecule type" value="Genomic_DNA"/>
</dbReference>
<sequence>MSEYQYYEFQAIDRPLSRADQAALRDLSTRARITATSFVNEYNWGDFRGDPLKLMRQWFDLHLYFANWGSRHLMIRLPADLVDRRLLDHIGDAIDGISAEPAGDRIILNIERDIDGGGFPGDDEDDGSGWLAALAPLRAELLAGDNRLFYLLWLMAVEEEGIEPDEPEPLPGIGPMTGALEAFVDFFGIDPDLAEAAAERRALDPVPANAAEAVIAALDSSERNRLLLRVFDGDPLVAAELRAKVRADLPRTPDATPRTAADLLARAEEIRVERAEKEAKRKAEQRRREQERAERERRARLDALIRRGESVWQEIETEIERRNANGYDLAAEMLADMEVIANERGKTVEFTRRLADIRTRHERKKQFLMRIEGLG</sequence>
<evidence type="ECO:0000313" key="3">
    <source>
        <dbReference type="Proteomes" id="UP000239724"/>
    </source>
</evidence>
<evidence type="ECO:0000313" key="2">
    <source>
        <dbReference type="EMBL" id="PPQ34402.1"/>
    </source>
</evidence>
<dbReference type="RefSeq" id="WP_104518912.1">
    <property type="nucleotide sequence ID" value="NZ_NHRY01000113.1"/>
</dbReference>